<dbReference type="EMBL" id="CM000126">
    <property type="protein sequence ID" value="EEC71401.1"/>
    <property type="molecule type" value="Genomic_DNA"/>
</dbReference>
<feature type="domain" description="Disease resistance N-terminal" evidence="7">
    <location>
        <begin position="9"/>
        <end position="86"/>
    </location>
</feature>
<dbReference type="Gramene" id="BGIOSGA004361-TA">
    <property type="protein sequence ID" value="BGIOSGA004361-PA"/>
    <property type="gene ID" value="BGIOSGA004361"/>
</dbReference>
<proteinExistence type="inferred from homology"/>
<evidence type="ECO:0000256" key="2">
    <source>
        <dbReference type="ARBA" id="ARBA00022614"/>
    </source>
</evidence>
<evidence type="ECO:0000256" key="1">
    <source>
        <dbReference type="ARBA" id="ARBA00008894"/>
    </source>
</evidence>
<dbReference type="PANTHER" id="PTHR33377:SF36">
    <property type="entry name" value="OS01G0720900 PROTEIN"/>
    <property type="match status" value="1"/>
</dbReference>
<dbReference type="GO" id="GO:0006952">
    <property type="term" value="P:defense response"/>
    <property type="evidence" value="ECO:0007669"/>
    <property type="project" value="UniProtKB-KW"/>
</dbReference>
<gene>
    <name evidence="8" type="ORF">OsI_03557</name>
</gene>
<organism evidence="8 9">
    <name type="scientific">Oryza sativa subsp. indica</name>
    <name type="common">Rice</name>
    <dbReference type="NCBI Taxonomy" id="39946"/>
    <lineage>
        <taxon>Eukaryota</taxon>
        <taxon>Viridiplantae</taxon>
        <taxon>Streptophyta</taxon>
        <taxon>Embryophyta</taxon>
        <taxon>Tracheophyta</taxon>
        <taxon>Spermatophyta</taxon>
        <taxon>Magnoliopsida</taxon>
        <taxon>Liliopsida</taxon>
        <taxon>Poales</taxon>
        <taxon>Poaceae</taxon>
        <taxon>BOP clade</taxon>
        <taxon>Oryzoideae</taxon>
        <taxon>Oryzeae</taxon>
        <taxon>Oryzinae</taxon>
        <taxon>Oryza</taxon>
        <taxon>Oryza sativa</taxon>
    </lineage>
</organism>
<evidence type="ECO:0000259" key="7">
    <source>
        <dbReference type="Pfam" id="PF18052"/>
    </source>
</evidence>
<dbReference type="Proteomes" id="UP000007015">
    <property type="component" value="Chromosome 1"/>
</dbReference>
<accession>B8A8Q7</accession>
<reference evidence="8 9" key="1">
    <citation type="journal article" date="2005" name="PLoS Biol.">
        <title>The genomes of Oryza sativa: a history of duplications.</title>
        <authorList>
            <person name="Yu J."/>
            <person name="Wang J."/>
            <person name="Lin W."/>
            <person name="Li S."/>
            <person name="Li H."/>
            <person name="Zhou J."/>
            <person name="Ni P."/>
            <person name="Dong W."/>
            <person name="Hu S."/>
            <person name="Zeng C."/>
            <person name="Zhang J."/>
            <person name="Zhang Y."/>
            <person name="Li R."/>
            <person name="Xu Z."/>
            <person name="Li S."/>
            <person name="Li X."/>
            <person name="Zheng H."/>
            <person name="Cong L."/>
            <person name="Lin L."/>
            <person name="Yin J."/>
            <person name="Geng J."/>
            <person name="Li G."/>
            <person name="Shi J."/>
            <person name="Liu J."/>
            <person name="Lv H."/>
            <person name="Li J."/>
            <person name="Wang J."/>
            <person name="Deng Y."/>
            <person name="Ran L."/>
            <person name="Shi X."/>
            <person name="Wang X."/>
            <person name="Wu Q."/>
            <person name="Li C."/>
            <person name="Ren X."/>
            <person name="Wang J."/>
            <person name="Wang X."/>
            <person name="Li D."/>
            <person name="Liu D."/>
            <person name="Zhang X."/>
            <person name="Ji Z."/>
            <person name="Zhao W."/>
            <person name="Sun Y."/>
            <person name="Zhang Z."/>
            <person name="Bao J."/>
            <person name="Han Y."/>
            <person name="Dong L."/>
            <person name="Ji J."/>
            <person name="Chen P."/>
            <person name="Wu S."/>
            <person name="Liu J."/>
            <person name="Xiao Y."/>
            <person name="Bu D."/>
            <person name="Tan J."/>
            <person name="Yang L."/>
            <person name="Ye C."/>
            <person name="Zhang J."/>
            <person name="Xu J."/>
            <person name="Zhou Y."/>
            <person name="Yu Y."/>
            <person name="Zhang B."/>
            <person name="Zhuang S."/>
            <person name="Wei H."/>
            <person name="Liu B."/>
            <person name="Lei M."/>
            <person name="Yu H."/>
            <person name="Li Y."/>
            <person name="Xu H."/>
            <person name="Wei S."/>
            <person name="He X."/>
            <person name="Fang L."/>
            <person name="Zhang Z."/>
            <person name="Zhang Y."/>
            <person name="Huang X."/>
            <person name="Su Z."/>
            <person name="Tong W."/>
            <person name="Li J."/>
            <person name="Tong Z."/>
            <person name="Li S."/>
            <person name="Ye J."/>
            <person name="Wang L."/>
            <person name="Fang L."/>
            <person name="Lei T."/>
            <person name="Chen C."/>
            <person name="Chen H."/>
            <person name="Xu Z."/>
            <person name="Li H."/>
            <person name="Huang H."/>
            <person name="Zhang F."/>
            <person name="Xu H."/>
            <person name="Li N."/>
            <person name="Zhao C."/>
            <person name="Li S."/>
            <person name="Dong L."/>
            <person name="Huang Y."/>
            <person name="Li L."/>
            <person name="Xi Y."/>
            <person name="Qi Q."/>
            <person name="Li W."/>
            <person name="Zhang B."/>
            <person name="Hu W."/>
            <person name="Zhang Y."/>
            <person name="Tian X."/>
            <person name="Jiao Y."/>
            <person name="Liang X."/>
            <person name="Jin J."/>
            <person name="Gao L."/>
            <person name="Zheng W."/>
            <person name="Hao B."/>
            <person name="Liu S."/>
            <person name="Wang W."/>
            <person name="Yuan L."/>
            <person name="Cao M."/>
            <person name="McDermott J."/>
            <person name="Samudrala R."/>
            <person name="Wang J."/>
            <person name="Wong G.K."/>
            <person name="Yang H."/>
        </authorList>
    </citation>
    <scope>NUCLEOTIDE SEQUENCE [LARGE SCALE GENOMIC DNA]</scope>
    <source>
        <strain evidence="9">cv. 93-11</strain>
    </source>
</reference>
<dbReference type="InterPro" id="IPR041118">
    <property type="entry name" value="Rx_N"/>
</dbReference>
<sequence length="217" mass="23226">MDTFFSAVLGDLLGRSISFIVDSYYQQHQGVEENLQKLHHVLLRIQAIVEEASSRHITNQAMLLQLTMLSNMMYRGYYFLDNFSWEQVPVGSGTSSLRAPPITSKTLAPYPAAPMASASAGGMAANAPDWRSTKPLPPLLPHPPPPQAVAVAGHTIADSSAGLSSRRHRAAAAGSGRRTAARRCRKPSPSQAVVVAGRARRCRKASPSLATGGSPNQ</sequence>
<evidence type="ECO:0000256" key="3">
    <source>
        <dbReference type="ARBA" id="ARBA00022737"/>
    </source>
</evidence>
<keyword evidence="5" id="KW-0611">Plant defense</keyword>
<keyword evidence="9" id="KW-1185">Reference proteome</keyword>
<evidence type="ECO:0000256" key="6">
    <source>
        <dbReference type="SAM" id="MobiDB-lite"/>
    </source>
</evidence>
<dbReference type="AlphaFoldDB" id="B8A8Q7"/>
<dbReference type="GO" id="GO:0000166">
    <property type="term" value="F:nucleotide binding"/>
    <property type="evidence" value="ECO:0007669"/>
    <property type="project" value="UniProtKB-KW"/>
</dbReference>
<evidence type="ECO:0000256" key="4">
    <source>
        <dbReference type="ARBA" id="ARBA00022741"/>
    </source>
</evidence>
<evidence type="ECO:0000313" key="9">
    <source>
        <dbReference type="Proteomes" id="UP000007015"/>
    </source>
</evidence>
<keyword evidence="3" id="KW-0677">Repeat</keyword>
<comment type="similarity">
    <text evidence="1">Belongs to the disease resistance NB-LRR family.</text>
</comment>
<keyword evidence="4" id="KW-0547">Nucleotide-binding</keyword>
<dbReference type="Pfam" id="PF18052">
    <property type="entry name" value="Rx_N"/>
    <property type="match status" value="1"/>
</dbReference>
<evidence type="ECO:0000313" key="8">
    <source>
        <dbReference type="EMBL" id="EEC71401.1"/>
    </source>
</evidence>
<keyword evidence="2" id="KW-0433">Leucine-rich repeat</keyword>
<dbReference type="STRING" id="39946.B8A8Q7"/>
<feature type="region of interest" description="Disordered" evidence="6">
    <location>
        <begin position="160"/>
        <end position="217"/>
    </location>
</feature>
<evidence type="ECO:0000256" key="5">
    <source>
        <dbReference type="ARBA" id="ARBA00022821"/>
    </source>
</evidence>
<dbReference type="PANTHER" id="PTHR33377">
    <property type="entry name" value="OS10G0134700 PROTEIN-RELATED"/>
    <property type="match status" value="1"/>
</dbReference>
<protein>
    <recommendedName>
        <fullName evidence="7">Disease resistance N-terminal domain-containing protein</fullName>
    </recommendedName>
</protein>
<feature type="compositionally biased region" description="Polar residues" evidence="6">
    <location>
        <begin position="208"/>
        <end position="217"/>
    </location>
</feature>
<dbReference type="HOGENOM" id="CLU_1274061_0_0_1"/>
<name>B8A8Q7_ORYSI</name>